<dbReference type="PROSITE" id="PS51184">
    <property type="entry name" value="JMJC"/>
    <property type="match status" value="1"/>
</dbReference>
<accession>A0A1X7GHC3</accession>
<gene>
    <name evidence="2" type="ORF">SAMN06295910_1769</name>
</gene>
<sequence length="282" mass="31040">MTAFAPSALGEFRAAYPEQPVLLAHDLCDHPLLTLDSLAALAGRMRPVDVEYNRADLPIGIDPAETPANGLSIAETIRSIEDNGSWMVLKFIEQDAAYRALLHETLAGLAEIVRPATGEMLKLEGFVFISSPDAVTPFHFDPEHNILAQIRGSKVMTIFPAGDPRVVEGTAHEAFHAGGHRNLPWDNKLAAFGEGFPLEPGRAVYVPVKAPHWVKNGPETSISFSITWRSEWSYREEYAHGFNRMLRRAGADPAMPGRFPHQNRAKSLAYRAALKAGRLIGR</sequence>
<dbReference type="InterPro" id="IPR003347">
    <property type="entry name" value="JmjC_dom"/>
</dbReference>
<evidence type="ECO:0000313" key="3">
    <source>
        <dbReference type="Proteomes" id="UP000192934"/>
    </source>
</evidence>
<organism evidence="2 3">
    <name type="scientific">Allosphingosinicella indica</name>
    <dbReference type="NCBI Taxonomy" id="941907"/>
    <lineage>
        <taxon>Bacteria</taxon>
        <taxon>Pseudomonadati</taxon>
        <taxon>Pseudomonadota</taxon>
        <taxon>Alphaproteobacteria</taxon>
        <taxon>Sphingomonadales</taxon>
        <taxon>Sphingomonadaceae</taxon>
        <taxon>Allosphingosinicella</taxon>
    </lineage>
</organism>
<dbReference type="EMBL" id="LT840185">
    <property type="protein sequence ID" value="SMF69762.1"/>
    <property type="molecule type" value="Genomic_DNA"/>
</dbReference>
<dbReference type="SUPFAM" id="SSF51197">
    <property type="entry name" value="Clavaminate synthase-like"/>
    <property type="match status" value="1"/>
</dbReference>
<dbReference type="RefSeq" id="WP_085218437.1">
    <property type="nucleotide sequence ID" value="NZ_LT840185.1"/>
</dbReference>
<feature type="domain" description="JmjC" evidence="1">
    <location>
        <begin position="98"/>
        <end position="245"/>
    </location>
</feature>
<dbReference type="Proteomes" id="UP000192934">
    <property type="component" value="Chromosome I"/>
</dbReference>
<dbReference type="STRING" id="941907.SAMN06295910_1769"/>
<reference evidence="3" key="1">
    <citation type="submission" date="2017-04" db="EMBL/GenBank/DDBJ databases">
        <authorList>
            <person name="Varghese N."/>
            <person name="Submissions S."/>
        </authorList>
    </citation>
    <scope>NUCLEOTIDE SEQUENCE [LARGE SCALE GENOMIC DNA]</scope>
    <source>
        <strain evidence="3">Dd16</strain>
    </source>
</reference>
<evidence type="ECO:0000259" key="1">
    <source>
        <dbReference type="PROSITE" id="PS51184"/>
    </source>
</evidence>
<dbReference type="AlphaFoldDB" id="A0A1X7GHC3"/>
<keyword evidence="3" id="KW-1185">Reference proteome</keyword>
<protein>
    <submittedName>
        <fullName evidence="2">Cupin-like domain-containing protein</fullName>
    </submittedName>
</protein>
<name>A0A1X7GHC3_9SPHN</name>
<dbReference type="Gene3D" id="2.60.120.650">
    <property type="entry name" value="Cupin"/>
    <property type="match status" value="1"/>
</dbReference>
<proteinExistence type="predicted"/>
<evidence type="ECO:0000313" key="2">
    <source>
        <dbReference type="EMBL" id="SMF69762.1"/>
    </source>
</evidence>
<dbReference type="OrthoDB" id="3776825at2"/>
<dbReference type="SMART" id="SM00558">
    <property type="entry name" value="JmjC"/>
    <property type="match status" value="1"/>
</dbReference>